<dbReference type="AlphaFoldDB" id="A0A8J8TRJ6"/>
<dbReference type="Pfam" id="PF01636">
    <property type="entry name" value="APH"/>
    <property type="match status" value="1"/>
</dbReference>
<gene>
    <name evidence="2" type="ORF">CV102_04775</name>
</gene>
<dbReference type="SUPFAM" id="SSF56112">
    <property type="entry name" value="Protein kinase-like (PK-like)"/>
    <property type="match status" value="1"/>
</dbReference>
<sequence>MTGDVLERIVEAALETELRSSRRPAAGSVADTVLLDLADEPTQAVCKRGGRNVWTGDVIEPLVLELVGSETDLPVPAVLASGSLEGRSLERDSAGGLDRWALYEFLPGENPGLRYRGLEPTVRRRLVREAGELLGRLHATPSLAFDHVGGLARDGATLRLCEPNGWHAIDLQPAIERLPVPLAGDPDCRPVLTHGDYQPSNLLTAATGEITGVLDWGNAHVTHAEYALARAEARFVDLHAAHFDRGERDHLRNAFRTGYTRHARVDPGIDRRLPIYKLLWIAQSGANYGRIVRDARGRRQLWRQCRRLLE</sequence>
<dbReference type="EMBL" id="PHNJ01000002">
    <property type="protein sequence ID" value="TYL39608.1"/>
    <property type="molecule type" value="Genomic_DNA"/>
</dbReference>
<evidence type="ECO:0000313" key="2">
    <source>
        <dbReference type="EMBL" id="TYL39608.1"/>
    </source>
</evidence>
<dbReference type="Gene3D" id="3.90.1200.10">
    <property type="match status" value="1"/>
</dbReference>
<accession>A0A8J8TRJ6</accession>
<evidence type="ECO:0000259" key="1">
    <source>
        <dbReference type="Pfam" id="PF01636"/>
    </source>
</evidence>
<evidence type="ECO:0000313" key="3">
    <source>
        <dbReference type="Proteomes" id="UP000766904"/>
    </source>
</evidence>
<name>A0A8J8TRJ6_9EURY</name>
<feature type="domain" description="Aminoglycoside phosphotransferase" evidence="1">
    <location>
        <begin position="72"/>
        <end position="260"/>
    </location>
</feature>
<dbReference type="RefSeq" id="WP_148856743.1">
    <property type="nucleotide sequence ID" value="NZ_PHNJ01000002.1"/>
</dbReference>
<dbReference type="PANTHER" id="PTHR21310">
    <property type="entry name" value="AMINOGLYCOSIDE PHOSPHOTRANSFERASE-RELATED-RELATED"/>
    <property type="match status" value="1"/>
</dbReference>
<proteinExistence type="predicted"/>
<dbReference type="OrthoDB" id="350437at2157"/>
<comment type="caution">
    <text evidence="2">The sequence shown here is derived from an EMBL/GenBank/DDBJ whole genome shotgun (WGS) entry which is preliminary data.</text>
</comment>
<dbReference type="Proteomes" id="UP000766904">
    <property type="component" value="Unassembled WGS sequence"/>
</dbReference>
<organism evidence="2 3">
    <name type="scientific">Natronococcus pandeyae</name>
    <dbReference type="NCBI Taxonomy" id="2055836"/>
    <lineage>
        <taxon>Archaea</taxon>
        <taxon>Methanobacteriati</taxon>
        <taxon>Methanobacteriota</taxon>
        <taxon>Stenosarchaea group</taxon>
        <taxon>Halobacteria</taxon>
        <taxon>Halobacteriales</taxon>
        <taxon>Natrialbaceae</taxon>
        <taxon>Natronococcus</taxon>
    </lineage>
</organism>
<keyword evidence="3" id="KW-1185">Reference proteome</keyword>
<dbReference type="InterPro" id="IPR011009">
    <property type="entry name" value="Kinase-like_dom_sf"/>
</dbReference>
<protein>
    <submittedName>
        <fullName evidence="2">Aminoglycoside phosphotransferase</fullName>
    </submittedName>
</protein>
<dbReference type="InterPro" id="IPR002575">
    <property type="entry name" value="Aminoglycoside_PTrfase"/>
</dbReference>
<reference evidence="2" key="1">
    <citation type="submission" date="2017-11" db="EMBL/GenBank/DDBJ databases">
        <authorList>
            <person name="Kajale S.C."/>
            <person name="Sharma A."/>
        </authorList>
    </citation>
    <scope>NUCLEOTIDE SEQUENCE</scope>
    <source>
        <strain evidence="2">LS1_42</strain>
    </source>
</reference>
<dbReference type="InterPro" id="IPR051678">
    <property type="entry name" value="AGP_Transferase"/>
</dbReference>